<reference evidence="1 2" key="1">
    <citation type="submission" date="2024-06" db="EMBL/GenBank/DDBJ databases">
        <title>A chromosome level genome sequence of Diviner's sage (Salvia divinorum).</title>
        <authorList>
            <person name="Ford S.A."/>
            <person name="Ro D.-K."/>
            <person name="Ness R.W."/>
            <person name="Phillips M.A."/>
        </authorList>
    </citation>
    <scope>NUCLEOTIDE SEQUENCE [LARGE SCALE GENOMIC DNA]</scope>
    <source>
        <strain evidence="1">SAF-2024a</strain>
        <tissue evidence="1">Leaf</tissue>
    </source>
</reference>
<organism evidence="1 2">
    <name type="scientific">Salvia divinorum</name>
    <name type="common">Maria pastora</name>
    <name type="synonym">Diviner's sage</name>
    <dbReference type="NCBI Taxonomy" id="28513"/>
    <lineage>
        <taxon>Eukaryota</taxon>
        <taxon>Viridiplantae</taxon>
        <taxon>Streptophyta</taxon>
        <taxon>Embryophyta</taxon>
        <taxon>Tracheophyta</taxon>
        <taxon>Spermatophyta</taxon>
        <taxon>Magnoliopsida</taxon>
        <taxon>eudicotyledons</taxon>
        <taxon>Gunneridae</taxon>
        <taxon>Pentapetalae</taxon>
        <taxon>asterids</taxon>
        <taxon>lamiids</taxon>
        <taxon>Lamiales</taxon>
        <taxon>Lamiaceae</taxon>
        <taxon>Nepetoideae</taxon>
        <taxon>Mentheae</taxon>
        <taxon>Salviinae</taxon>
        <taxon>Salvia</taxon>
        <taxon>Salvia subgen. Calosphace</taxon>
    </lineage>
</organism>
<dbReference type="AlphaFoldDB" id="A0ABD1GF27"/>
<evidence type="ECO:0000313" key="1">
    <source>
        <dbReference type="EMBL" id="KAL1541653.1"/>
    </source>
</evidence>
<sequence>MSPYQLVFGKSCHLPVELEHSSYWAVRQMNADFIKADKERKLHLNLLEEFRNEAYANSSIYKERLKAYRDRMIEKRELYPGDVVLLFNHKLRFFPGKLKSKWSGPFTVKEVMSNGTMELIGPDGSTFKSNGQNLKKFYTKEQQDEVFVVALIE</sequence>
<name>A0ABD1GF27_SALDI</name>
<comment type="caution">
    <text evidence="1">The sequence shown here is derived from an EMBL/GenBank/DDBJ whole genome shotgun (WGS) entry which is preliminary data.</text>
</comment>
<keyword evidence="2" id="KW-1185">Reference proteome</keyword>
<proteinExistence type="predicted"/>
<dbReference type="PANTHER" id="PTHR47266">
    <property type="entry name" value="ENDONUCLEASE-RELATED"/>
    <property type="match status" value="1"/>
</dbReference>
<gene>
    <name evidence="1" type="ORF">AAHA92_25849</name>
</gene>
<protein>
    <submittedName>
        <fullName evidence="1">Uncharacterized protein</fullName>
    </submittedName>
</protein>
<dbReference type="InterPro" id="IPR052160">
    <property type="entry name" value="Gypsy_RT_Integrase-like"/>
</dbReference>
<evidence type="ECO:0000313" key="2">
    <source>
        <dbReference type="Proteomes" id="UP001567538"/>
    </source>
</evidence>
<accession>A0ABD1GF27</accession>
<dbReference type="Proteomes" id="UP001567538">
    <property type="component" value="Unassembled WGS sequence"/>
</dbReference>
<dbReference type="EMBL" id="JBEAFC010000009">
    <property type="protein sequence ID" value="KAL1541653.1"/>
    <property type="molecule type" value="Genomic_DNA"/>
</dbReference>